<dbReference type="RefSeq" id="WP_073139271.1">
    <property type="nucleotide sequence ID" value="NZ_FQWQ01000003.1"/>
</dbReference>
<evidence type="ECO:0000313" key="2">
    <source>
        <dbReference type="Proteomes" id="UP000184212"/>
    </source>
</evidence>
<dbReference type="PANTHER" id="PTHR38477:SF1">
    <property type="entry name" value="MUREIN L,D-TRANSPEPTIDASE CATALYTIC DOMAIN FAMILY PROTEIN"/>
    <property type="match status" value="1"/>
</dbReference>
<dbReference type="InterPro" id="IPR032676">
    <property type="entry name" value="YkuD_2"/>
</dbReference>
<dbReference type="STRING" id="947013.SAMN04488109_4853"/>
<reference evidence="1 2" key="1">
    <citation type="submission" date="2016-11" db="EMBL/GenBank/DDBJ databases">
        <authorList>
            <person name="Jaros S."/>
            <person name="Januszkiewicz K."/>
            <person name="Wedrychowicz H."/>
        </authorList>
    </citation>
    <scope>NUCLEOTIDE SEQUENCE [LARGE SCALE GENOMIC DNA]</scope>
    <source>
        <strain evidence="1 2">DSM 24574</strain>
    </source>
</reference>
<evidence type="ECO:0000313" key="1">
    <source>
        <dbReference type="EMBL" id="SHH65437.1"/>
    </source>
</evidence>
<gene>
    <name evidence="1" type="ORF">SAMN04488109_4853</name>
</gene>
<accession>A0A1M5UQX8</accession>
<protein>
    <submittedName>
        <fullName evidence="1">L,D-transpeptidase catalytic domain</fullName>
    </submittedName>
</protein>
<dbReference type="AlphaFoldDB" id="A0A1M5UQX8"/>
<dbReference type="Proteomes" id="UP000184212">
    <property type="component" value="Unassembled WGS sequence"/>
</dbReference>
<dbReference type="EMBL" id="FQWQ01000003">
    <property type="protein sequence ID" value="SHH65437.1"/>
    <property type="molecule type" value="Genomic_DNA"/>
</dbReference>
<proteinExistence type="predicted"/>
<organism evidence="1 2">
    <name type="scientific">Chryseolinea serpens</name>
    <dbReference type="NCBI Taxonomy" id="947013"/>
    <lineage>
        <taxon>Bacteria</taxon>
        <taxon>Pseudomonadati</taxon>
        <taxon>Bacteroidota</taxon>
        <taxon>Cytophagia</taxon>
        <taxon>Cytophagales</taxon>
        <taxon>Fulvivirgaceae</taxon>
        <taxon>Chryseolinea</taxon>
    </lineage>
</organism>
<dbReference type="PANTHER" id="PTHR38477">
    <property type="entry name" value="HYPOTHETICAL EXPORTED PROTEIN"/>
    <property type="match status" value="1"/>
</dbReference>
<dbReference type="Pfam" id="PF13645">
    <property type="entry name" value="YkuD_2"/>
    <property type="match status" value="1"/>
</dbReference>
<sequence length="268" mass="29970">MYFLFVSFLALHTPFLTPYHTGKPVYESQAFHPDSTATIGFVDAKAEPARLQFEDSLVYLYNAMKLSDYDLAFDAFRYGMIGYGTLQQQGRLSDRKLLTIIDFTKPSTEKRFYTLDLAALRVTYHTYVSHGKNSGENKATTFSNVVHSNQSSMGFFATAETYVGGKGFSLKLDGLEKGYNDNARERAVVIHEAEYVSESWIKKYGRLGRSQGCPALPKGLSKEIIQTIKNNTLIFAYYNDAAYLQSSQYLNPAPLISSLSVSAHSSAE</sequence>
<keyword evidence="2" id="KW-1185">Reference proteome</keyword>
<name>A0A1M5UQX8_9BACT</name>